<comment type="caution">
    <text evidence="3">The sequence shown here is derived from an EMBL/GenBank/DDBJ whole genome shotgun (WGS) entry which is preliminary data.</text>
</comment>
<keyword evidence="2" id="KW-0472">Membrane</keyword>
<keyword evidence="2" id="KW-1133">Transmembrane helix</keyword>
<evidence type="ECO:0000313" key="3">
    <source>
        <dbReference type="EMBL" id="MFI2233742.1"/>
    </source>
</evidence>
<evidence type="ECO:0000313" key="4">
    <source>
        <dbReference type="Proteomes" id="UP001611494"/>
    </source>
</evidence>
<dbReference type="RefSeq" id="WP_397066102.1">
    <property type="nucleotide sequence ID" value="NZ_JBIRYL010000016.1"/>
</dbReference>
<feature type="transmembrane region" description="Helical" evidence="2">
    <location>
        <begin position="25"/>
        <end position="45"/>
    </location>
</feature>
<organism evidence="3 4">
    <name type="scientific">Nocardia testacea</name>
    <dbReference type="NCBI Taxonomy" id="248551"/>
    <lineage>
        <taxon>Bacteria</taxon>
        <taxon>Bacillati</taxon>
        <taxon>Actinomycetota</taxon>
        <taxon>Actinomycetes</taxon>
        <taxon>Mycobacteriales</taxon>
        <taxon>Nocardiaceae</taxon>
        <taxon>Nocardia</taxon>
    </lineage>
</organism>
<dbReference type="Proteomes" id="UP001611494">
    <property type="component" value="Unassembled WGS sequence"/>
</dbReference>
<name>A0ABW7W4M3_9NOCA</name>
<dbReference type="EMBL" id="JBIRYL010000016">
    <property type="protein sequence ID" value="MFI2233742.1"/>
    <property type="molecule type" value="Genomic_DNA"/>
</dbReference>
<proteinExistence type="predicted"/>
<evidence type="ECO:0000256" key="2">
    <source>
        <dbReference type="SAM" id="Phobius"/>
    </source>
</evidence>
<keyword evidence="2" id="KW-0812">Transmembrane</keyword>
<accession>A0ABW7W4M3</accession>
<reference evidence="3 4" key="1">
    <citation type="submission" date="2024-10" db="EMBL/GenBank/DDBJ databases">
        <title>The Natural Products Discovery Center: Release of the First 8490 Sequenced Strains for Exploring Actinobacteria Biosynthetic Diversity.</title>
        <authorList>
            <person name="Kalkreuter E."/>
            <person name="Kautsar S.A."/>
            <person name="Yang D."/>
            <person name="Bader C.D."/>
            <person name="Teijaro C.N."/>
            <person name="Fluegel L."/>
            <person name="Davis C.M."/>
            <person name="Simpson J.R."/>
            <person name="Lauterbach L."/>
            <person name="Steele A.D."/>
            <person name="Gui C."/>
            <person name="Meng S."/>
            <person name="Li G."/>
            <person name="Viehrig K."/>
            <person name="Ye F."/>
            <person name="Su P."/>
            <person name="Kiefer A.F."/>
            <person name="Nichols A."/>
            <person name="Cepeda A.J."/>
            <person name="Yan W."/>
            <person name="Fan B."/>
            <person name="Jiang Y."/>
            <person name="Adhikari A."/>
            <person name="Zheng C.-J."/>
            <person name="Schuster L."/>
            <person name="Cowan T.M."/>
            <person name="Smanski M.J."/>
            <person name="Chevrette M.G."/>
            <person name="De Carvalho L.P.S."/>
            <person name="Shen B."/>
        </authorList>
    </citation>
    <scope>NUCLEOTIDE SEQUENCE [LARGE SCALE GENOMIC DNA]</scope>
    <source>
        <strain evidence="3 4">NPDC019377</strain>
    </source>
</reference>
<gene>
    <name evidence="3" type="ORF">ACH49Z_28230</name>
</gene>
<protein>
    <submittedName>
        <fullName evidence="3">Uncharacterized protein</fullName>
    </submittedName>
</protein>
<evidence type="ECO:0000256" key="1">
    <source>
        <dbReference type="SAM" id="MobiDB-lite"/>
    </source>
</evidence>
<keyword evidence="4" id="KW-1185">Reference proteome</keyword>
<sequence length="215" mass="23051">MPHPYDPAGAAPYPQPSSSRSKRPWIITGVVLAVVVLAGVAAVLVSRKTADDGYTARQVVNSCDVVDISVIEKWVPRTGAQPEHKETRTGPITMLECSAENKSADESKLASIALIATVDEQPSMGIQPIQLPLGPETSGSDREEGAVTGLGEEAHYYWSKGSSTSYSWVASVYQLEVRDANLDVSVTLQVVGGTRDDLAAVAETQVRQVMDELRK</sequence>
<feature type="region of interest" description="Disordered" evidence="1">
    <location>
        <begin position="1"/>
        <end position="21"/>
    </location>
</feature>